<feature type="compositionally biased region" description="Acidic residues" evidence="1">
    <location>
        <begin position="80"/>
        <end position="98"/>
    </location>
</feature>
<keyword evidence="4" id="KW-1185">Reference proteome</keyword>
<reference evidence="3 4" key="1">
    <citation type="journal article" date="2021" name="Nat. Plants">
        <title>The Taxus genome provides insights into paclitaxel biosynthesis.</title>
        <authorList>
            <person name="Xiong X."/>
            <person name="Gou J."/>
            <person name="Liao Q."/>
            <person name="Li Y."/>
            <person name="Zhou Q."/>
            <person name="Bi G."/>
            <person name="Li C."/>
            <person name="Du R."/>
            <person name="Wang X."/>
            <person name="Sun T."/>
            <person name="Guo L."/>
            <person name="Liang H."/>
            <person name="Lu P."/>
            <person name="Wu Y."/>
            <person name="Zhang Z."/>
            <person name="Ro D.K."/>
            <person name="Shang Y."/>
            <person name="Huang S."/>
            <person name="Yan J."/>
        </authorList>
    </citation>
    <scope>NUCLEOTIDE SEQUENCE [LARGE SCALE GENOMIC DNA]</scope>
    <source>
        <strain evidence="3">Ta-2019</strain>
    </source>
</reference>
<organism evidence="3 4">
    <name type="scientific">Taxus chinensis</name>
    <name type="common">Chinese yew</name>
    <name type="synonym">Taxus wallichiana var. chinensis</name>
    <dbReference type="NCBI Taxonomy" id="29808"/>
    <lineage>
        <taxon>Eukaryota</taxon>
        <taxon>Viridiplantae</taxon>
        <taxon>Streptophyta</taxon>
        <taxon>Embryophyta</taxon>
        <taxon>Tracheophyta</taxon>
        <taxon>Spermatophyta</taxon>
        <taxon>Pinopsida</taxon>
        <taxon>Pinidae</taxon>
        <taxon>Conifers II</taxon>
        <taxon>Cupressales</taxon>
        <taxon>Taxaceae</taxon>
        <taxon>Taxus</taxon>
    </lineage>
</organism>
<evidence type="ECO:0000313" key="3">
    <source>
        <dbReference type="EMBL" id="KAH9296554.1"/>
    </source>
</evidence>
<dbReference type="InterPro" id="IPR057670">
    <property type="entry name" value="SH3_retrovirus"/>
</dbReference>
<accession>A0AA38CF29</accession>
<gene>
    <name evidence="3" type="ORF">KI387_040142</name>
</gene>
<feature type="domain" description="Retroviral polymerase SH3-like" evidence="2">
    <location>
        <begin position="4"/>
        <end position="61"/>
    </location>
</feature>
<sequence length="98" mass="11182">CKESMHIPKQNRKKLDMKSQKLIFIGYSEETLGYKLMDPKTKKVYTSRDVEFFEKKEEESPPPDSPDVDSSPVVKNEADVPTDDESDDGDDGDDQIEP</sequence>
<evidence type="ECO:0000259" key="2">
    <source>
        <dbReference type="Pfam" id="PF25597"/>
    </source>
</evidence>
<dbReference type="Pfam" id="PF25597">
    <property type="entry name" value="SH3_retrovirus"/>
    <property type="match status" value="1"/>
</dbReference>
<dbReference type="AlphaFoldDB" id="A0AA38CF29"/>
<dbReference type="EMBL" id="JAHRHJ020000011">
    <property type="protein sequence ID" value="KAH9296554.1"/>
    <property type="molecule type" value="Genomic_DNA"/>
</dbReference>
<evidence type="ECO:0000313" key="4">
    <source>
        <dbReference type="Proteomes" id="UP000824469"/>
    </source>
</evidence>
<protein>
    <recommendedName>
        <fullName evidence="2">Retroviral polymerase SH3-like domain-containing protein</fullName>
    </recommendedName>
</protein>
<evidence type="ECO:0000256" key="1">
    <source>
        <dbReference type="SAM" id="MobiDB-lite"/>
    </source>
</evidence>
<comment type="caution">
    <text evidence="3">The sequence shown here is derived from an EMBL/GenBank/DDBJ whole genome shotgun (WGS) entry which is preliminary data.</text>
</comment>
<dbReference type="Proteomes" id="UP000824469">
    <property type="component" value="Unassembled WGS sequence"/>
</dbReference>
<proteinExistence type="predicted"/>
<feature type="region of interest" description="Disordered" evidence="1">
    <location>
        <begin position="53"/>
        <end position="98"/>
    </location>
</feature>
<feature type="non-terminal residue" evidence="3">
    <location>
        <position position="1"/>
    </location>
</feature>
<name>A0AA38CF29_TAXCH</name>